<sequence length="154" mass="16376">MLALMDSHWPSAYVPSTAEGVRRVLEESYALLMESPAAEYYTGKNCSLRSAPSSSHMTHSFAIALPKNSPHLSEVNTALLQLQESGALGRIKNKWLRPMPPAASCPTGVGGGSARLTGVGGGSARLDIPVLSSYKLTLMSLVRRRRAWGAAAPV</sequence>
<dbReference type="Proteomes" id="UP000694843">
    <property type="component" value="Unplaced"/>
</dbReference>
<evidence type="ECO:0000313" key="1">
    <source>
        <dbReference type="Proteomes" id="UP000694843"/>
    </source>
</evidence>
<accession>A0A8B7NS89</accession>
<protein>
    <submittedName>
        <fullName evidence="2">Glutamate receptor ionotropic, kainate 1-like</fullName>
    </submittedName>
</protein>
<dbReference type="AlphaFoldDB" id="A0A8B7NS89"/>
<organism evidence="1 2">
    <name type="scientific">Hyalella azteca</name>
    <name type="common">Amphipod</name>
    <dbReference type="NCBI Taxonomy" id="294128"/>
    <lineage>
        <taxon>Eukaryota</taxon>
        <taxon>Metazoa</taxon>
        <taxon>Ecdysozoa</taxon>
        <taxon>Arthropoda</taxon>
        <taxon>Crustacea</taxon>
        <taxon>Multicrustacea</taxon>
        <taxon>Malacostraca</taxon>
        <taxon>Eumalacostraca</taxon>
        <taxon>Peracarida</taxon>
        <taxon>Amphipoda</taxon>
        <taxon>Senticaudata</taxon>
        <taxon>Talitrida</taxon>
        <taxon>Talitroidea</taxon>
        <taxon>Hyalellidae</taxon>
        <taxon>Hyalella</taxon>
    </lineage>
</organism>
<name>A0A8B7NS89_HYAAZ</name>
<keyword evidence="1" id="KW-1185">Reference proteome</keyword>
<dbReference type="InterPro" id="IPR015683">
    <property type="entry name" value="Ionotropic_Glu_rcpt"/>
</dbReference>
<dbReference type="GeneID" id="108673270"/>
<reference evidence="2" key="1">
    <citation type="submission" date="2025-08" db="UniProtKB">
        <authorList>
            <consortium name="RefSeq"/>
        </authorList>
    </citation>
    <scope>IDENTIFICATION</scope>
    <source>
        <tissue evidence="2">Whole organism</tissue>
    </source>
</reference>
<evidence type="ECO:0000313" key="2">
    <source>
        <dbReference type="RefSeq" id="XP_018016560.1"/>
    </source>
</evidence>
<dbReference type="KEGG" id="hazt:108673270"/>
<dbReference type="Gene3D" id="3.40.190.10">
    <property type="entry name" value="Periplasmic binding protein-like II"/>
    <property type="match status" value="2"/>
</dbReference>
<dbReference type="RefSeq" id="XP_018016560.1">
    <property type="nucleotide sequence ID" value="XM_018161071.2"/>
</dbReference>
<proteinExistence type="predicted"/>
<dbReference type="SUPFAM" id="SSF53850">
    <property type="entry name" value="Periplasmic binding protein-like II"/>
    <property type="match status" value="1"/>
</dbReference>
<dbReference type="OMA" id="SHWPSAY"/>
<dbReference type="PANTHER" id="PTHR18966">
    <property type="entry name" value="IONOTROPIC GLUTAMATE RECEPTOR"/>
    <property type="match status" value="1"/>
</dbReference>
<gene>
    <name evidence="2" type="primary">LOC108673270</name>
</gene>
<dbReference type="OrthoDB" id="6348207at2759"/>